<reference evidence="6 7" key="1">
    <citation type="submission" date="2022-05" db="EMBL/GenBank/DDBJ databases">
        <title>Genome Sequencing of Bee-Associated Microbes.</title>
        <authorList>
            <person name="Dunlap C."/>
        </authorList>
    </citation>
    <scope>NUCLEOTIDE SEQUENCE [LARGE SCALE GENOMIC DNA]</scope>
    <source>
        <strain evidence="6 7">NRRL NRS-750</strain>
    </source>
</reference>
<dbReference type="InterPro" id="IPR000847">
    <property type="entry name" value="LysR_HTH_N"/>
</dbReference>
<dbReference type="PROSITE" id="PS50931">
    <property type="entry name" value="HTH_LYSR"/>
    <property type="match status" value="1"/>
</dbReference>
<evidence type="ECO:0000256" key="2">
    <source>
        <dbReference type="ARBA" id="ARBA00023015"/>
    </source>
</evidence>
<evidence type="ECO:0000256" key="1">
    <source>
        <dbReference type="ARBA" id="ARBA00009437"/>
    </source>
</evidence>
<dbReference type="SUPFAM" id="SSF53850">
    <property type="entry name" value="Periplasmic binding protein-like II"/>
    <property type="match status" value="1"/>
</dbReference>
<protein>
    <submittedName>
        <fullName evidence="6">LysR family transcriptional regulator</fullName>
    </submittedName>
</protein>
<keyword evidence="3" id="KW-0238">DNA-binding</keyword>
<dbReference type="InterPro" id="IPR005119">
    <property type="entry name" value="LysR_subst-bd"/>
</dbReference>
<keyword evidence="7" id="KW-1185">Reference proteome</keyword>
<organism evidence="6 7">
    <name type="scientific">Paenibacillus alvei</name>
    <name type="common">Bacillus alvei</name>
    <dbReference type="NCBI Taxonomy" id="44250"/>
    <lineage>
        <taxon>Bacteria</taxon>
        <taxon>Bacillati</taxon>
        <taxon>Bacillota</taxon>
        <taxon>Bacilli</taxon>
        <taxon>Bacillales</taxon>
        <taxon>Paenibacillaceae</taxon>
        <taxon>Paenibacillus</taxon>
    </lineage>
</organism>
<dbReference type="Proteomes" id="UP001527090">
    <property type="component" value="Unassembled WGS sequence"/>
</dbReference>
<name>A0ABT4EDP4_PAEAL</name>
<comment type="caution">
    <text evidence="6">The sequence shown here is derived from an EMBL/GenBank/DDBJ whole genome shotgun (WGS) entry which is preliminary data.</text>
</comment>
<dbReference type="PANTHER" id="PTHR30419:SF24">
    <property type="entry name" value="HTH-TYPE TRANSCRIPTIONAL REGULATOR CZCR"/>
    <property type="match status" value="1"/>
</dbReference>
<dbReference type="Pfam" id="PF03466">
    <property type="entry name" value="LysR_substrate"/>
    <property type="match status" value="1"/>
</dbReference>
<keyword evidence="2" id="KW-0805">Transcription regulation</keyword>
<proteinExistence type="inferred from homology"/>
<dbReference type="RefSeq" id="WP_268632672.1">
    <property type="nucleotide sequence ID" value="NZ_JAMDLY010000016.1"/>
</dbReference>
<comment type="similarity">
    <text evidence="1">Belongs to the LysR transcriptional regulatory family.</text>
</comment>
<feature type="domain" description="HTH lysR-type" evidence="5">
    <location>
        <begin position="1"/>
        <end position="59"/>
    </location>
</feature>
<dbReference type="Pfam" id="PF00126">
    <property type="entry name" value="HTH_1"/>
    <property type="match status" value="1"/>
</dbReference>
<gene>
    <name evidence="6" type="ORF">M5X04_21355</name>
</gene>
<dbReference type="Gene3D" id="1.10.10.10">
    <property type="entry name" value="Winged helix-like DNA-binding domain superfamily/Winged helix DNA-binding domain"/>
    <property type="match status" value="1"/>
</dbReference>
<evidence type="ECO:0000256" key="3">
    <source>
        <dbReference type="ARBA" id="ARBA00023125"/>
    </source>
</evidence>
<dbReference type="InterPro" id="IPR036388">
    <property type="entry name" value="WH-like_DNA-bd_sf"/>
</dbReference>
<dbReference type="PANTHER" id="PTHR30419">
    <property type="entry name" value="HTH-TYPE TRANSCRIPTIONAL REGULATOR YBHD"/>
    <property type="match status" value="1"/>
</dbReference>
<accession>A0ABT4EDP4</accession>
<dbReference type="InterPro" id="IPR036390">
    <property type="entry name" value="WH_DNA-bd_sf"/>
</dbReference>
<evidence type="ECO:0000259" key="5">
    <source>
        <dbReference type="PROSITE" id="PS50931"/>
    </source>
</evidence>
<dbReference type="EMBL" id="JAMDLY010000016">
    <property type="protein sequence ID" value="MCY9531859.1"/>
    <property type="molecule type" value="Genomic_DNA"/>
</dbReference>
<dbReference type="Gene3D" id="3.40.190.290">
    <property type="match status" value="1"/>
</dbReference>
<dbReference type="InterPro" id="IPR050950">
    <property type="entry name" value="HTH-type_LysR_regulators"/>
</dbReference>
<sequence>MTLARYEVFMKVVEQGNFTKAAEQLNMTQSAVSHAIASLEKELGHALLNRGKQAKISTTVLADRLIPHMMQILRSEAIIREEVSLENNQLEGLLRIGAFTSAASQLLPPMIAQIKKHHPRVKVILFEGTYEEVQEWIRKGTVDIGFMMNAGQNQDLHQVFIHEDELVIGMSPKHPLAQLDTIDISQLEGVDFIMPLASYHSQVMECLSNHGVTPNVLMEVLHCNTIMNMVSQEIGVTIGPKLLFQSNEQIAIRPLKQATSRPISLVYRTVSPTIEAFLTSNQLRSLEGTTQSTK</sequence>
<evidence type="ECO:0000313" key="7">
    <source>
        <dbReference type="Proteomes" id="UP001527090"/>
    </source>
</evidence>
<evidence type="ECO:0000313" key="6">
    <source>
        <dbReference type="EMBL" id="MCY9531859.1"/>
    </source>
</evidence>
<dbReference type="SUPFAM" id="SSF46785">
    <property type="entry name" value="Winged helix' DNA-binding domain"/>
    <property type="match status" value="1"/>
</dbReference>
<keyword evidence="4" id="KW-0804">Transcription</keyword>
<dbReference type="PRINTS" id="PR00039">
    <property type="entry name" value="HTHLYSR"/>
</dbReference>
<evidence type="ECO:0000256" key="4">
    <source>
        <dbReference type="ARBA" id="ARBA00023163"/>
    </source>
</evidence>
<dbReference type="CDD" id="cd05466">
    <property type="entry name" value="PBP2_LTTR_substrate"/>
    <property type="match status" value="1"/>
</dbReference>